<dbReference type="CDD" id="cd04301">
    <property type="entry name" value="NAT_SF"/>
    <property type="match status" value="1"/>
</dbReference>
<dbReference type="SMART" id="SM00347">
    <property type="entry name" value="HTH_MARR"/>
    <property type="match status" value="1"/>
</dbReference>
<dbReference type="Pfam" id="PF00583">
    <property type="entry name" value="Acetyltransf_1"/>
    <property type="match status" value="1"/>
</dbReference>
<dbReference type="InterPro" id="IPR000835">
    <property type="entry name" value="HTH_MarR-typ"/>
</dbReference>
<dbReference type="PRINTS" id="PR00598">
    <property type="entry name" value="HTHMARR"/>
</dbReference>
<accession>A0A833PFL1</accession>
<dbReference type="GO" id="GO:0003700">
    <property type="term" value="F:DNA-binding transcription factor activity"/>
    <property type="evidence" value="ECO:0007669"/>
    <property type="project" value="InterPro"/>
</dbReference>
<dbReference type="Gene3D" id="1.10.10.10">
    <property type="entry name" value="Winged helix-like DNA-binding domain superfamily/Winged helix DNA-binding domain"/>
    <property type="match status" value="1"/>
</dbReference>
<evidence type="ECO:0000259" key="2">
    <source>
        <dbReference type="PROSITE" id="PS50995"/>
    </source>
</evidence>
<dbReference type="Gene3D" id="3.40.630.30">
    <property type="match status" value="1"/>
</dbReference>
<organism evidence="4 5">
    <name type="scientific">Acinetobacter bereziniae</name>
    <name type="common">Acinetobacter genomosp. 10</name>
    <dbReference type="NCBI Taxonomy" id="106648"/>
    <lineage>
        <taxon>Bacteria</taxon>
        <taxon>Pseudomonadati</taxon>
        <taxon>Pseudomonadota</taxon>
        <taxon>Gammaproteobacteria</taxon>
        <taxon>Moraxellales</taxon>
        <taxon>Moraxellaceae</taxon>
        <taxon>Acinetobacter</taxon>
    </lineage>
</organism>
<dbReference type="Proteomes" id="UP000490535">
    <property type="component" value="Unassembled WGS sequence"/>
</dbReference>
<dbReference type="InterPro" id="IPR036390">
    <property type="entry name" value="WH_DNA-bd_sf"/>
</dbReference>
<dbReference type="PANTHER" id="PTHR13947">
    <property type="entry name" value="GNAT FAMILY N-ACETYLTRANSFERASE"/>
    <property type="match status" value="1"/>
</dbReference>
<feature type="domain" description="HTH marR-type" evidence="2">
    <location>
        <begin position="3"/>
        <end position="138"/>
    </location>
</feature>
<dbReference type="InterPro" id="IPR050769">
    <property type="entry name" value="NAT_camello-type"/>
</dbReference>
<dbReference type="InterPro" id="IPR011991">
    <property type="entry name" value="ArsR-like_HTH"/>
</dbReference>
<dbReference type="InterPro" id="IPR016181">
    <property type="entry name" value="Acyl_CoA_acyltransferase"/>
</dbReference>
<dbReference type="PANTHER" id="PTHR13947:SF37">
    <property type="entry name" value="LD18367P"/>
    <property type="match status" value="1"/>
</dbReference>
<dbReference type="EMBL" id="WNDP01000045">
    <property type="protein sequence ID" value="KAF1025159.1"/>
    <property type="molecule type" value="Genomic_DNA"/>
</dbReference>
<comment type="caution">
    <text evidence="4">The sequence shown here is derived from an EMBL/GenBank/DDBJ whole genome shotgun (WGS) entry which is preliminary data.</text>
</comment>
<name>A0A833PFL1_ACIBZ</name>
<dbReference type="InterPro" id="IPR000182">
    <property type="entry name" value="GNAT_dom"/>
</dbReference>
<evidence type="ECO:0000256" key="1">
    <source>
        <dbReference type="ARBA" id="ARBA00022679"/>
    </source>
</evidence>
<dbReference type="PROSITE" id="PS51186">
    <property type="entry name" value="GNAT"/>
    <property type="match status" value="1"/>
</dbReference>
<sequence>MIDSKIIEEIRRSSRMMVRELGFMKATLATTDYSASAVHALLELENNGIMNAAQLAQILGLEKSSISRMLSKLVEGGELIELRAEKDGRSKSLQLTSKGQDTVNKINAYAEMQVVQALKDLDYTQQEVIARGLTCYAAALTSCHDDQFAEIKKTIEIKKARETNKTIEIVTGYHLGMIGRITELHANYYYKHYGFGHFFEAKVASGLAEFSERLHEKSNNIWLAIQNNQIVGSVAIDGQDLGSNEAHLRWFILDDACRGHGIGKKLLTEAMTFCDQENFSAVQLWTFSGLDAARRLYESYGFKLSREWEGDQWGKAMLEQQFTR</sequence>
<evidence type="ECO:0000313" key="5">
    <source>
        <dbReference type="Proteomes" id="UP000490535"/>
    </source>
</evidence>
<dbReference type="SUPFAM" id="SSF46785">
    <property type="entry name" value="Winged helix' DNA-binding domain"/>
    <property type="match status" value="1"/>
</dbReference>
<protein>
    <recommendedName>
        <fullName evidence="6">MarR family transcriptional regulator</fullName>
    </recommendedName>
</protein>
<dbReference type="Pfam" id="PF12802">
    <property type="entry name" value="MarR_2"/>
    <property type="match status" value="1"/>
</dbReference>
<evidence type="ECO:0000313" key="4">
    <source>
        <dbReference type="EMBL" id="KAF1025159.1"/>
    </source>
</evidence>
<gene>
    <name evidence="4" type="ORF">GAK29_02107</name>
</gene>
<dbReference type="SUPFAM" id="SSF55729">
    <property type="entry name" value="Acyl-CoA N-acyltransferases (Nat)"/>
    <property type="match status" value="1"/>
</dbReference>
<reference evidence="5" key="1">
    <citation type="journal article" date="2020" name="MBio">
        <title>Horizontal gene transfer to a defensive symbiont with a reduced genome amongst a multipartite beetle microbiome.</title>
        <authorList>
            <person name="Waterworth S.C."/>
            <person name="Florez L.V."/>
            <person name="Rees E.R."/>
            <person name="Hertweck C."/>
            <person name="Kaltenpoth M."/>
            <person name="Kwan J.C."/>
        </authorList>
    </citation>
    <scope>NUCLEOTIDE SEQUENCE [LARGE SCALE GENOMIC DNA]</scope>
</reference>
<evidence type="ECO:0008006" key="6">
    <source>
        <dbReference type="Google" id="ProtNLM"/>
    </source>
</evidence>
<dbReference type="PROSITE" id="PS50995">
    <property type="entry name" value="HTH_MARR_2"/>
    <property type="match status" value="1"/>
</dbReference>
<keyword evidence="1" id="KW-0808">Transferase</keyword>
<dbReference type="AlphaFoldDB" id="A0A833PFL1"/>
<evidence type="ECO:0000259" key="3">
    <source>
        <dbReference type="PROSITE" id="PS51186"/>
    </source>
</evidence>
<feature type="domain" description="N-acetyltransferase" evidence="3">
    <location>
        <begin position="167"/>
        <end position="324"/>
    </location>
</feature>
<dbReference type="CDD" id="cd00090">
    <property type="entry name" value="HTH_ARSR"/>
    <property type="match status" value="1"/>
</dbReference>
<proteinExistence type="predicted"/>
<dbReference type="GO" id="GO:0008080">
    <property type="term" value="F:N-acetyltransferase activity"/>
    <property type="evidence" value="ECO:0007669"/>
    <property type="project" value="InterPro"/>
</dbReference>
<dbReference type="InterPro" id="IPR036388">
    <property type="entry name" value="WH-like_DNA-bd_sf"/>
</dbReference>